<feature type="transmembrane region" description="Helical" evidence="1">
    <location>
        <begin position="141"/>
        <end position="161"/>
    </location>
</feature>
<dbReference type="AlphaFoldDB" id="A0A158KSV6"/>
<gene>
    <name evidence="2" type="ORF">AWB68_07049</name>
</gene>
<dbReference type="EMBL" id="FCON02000145">
    <property type="protein sequence ID" value="SAL83803.1"/>
    <property type="molecule type" value="Genomic_DNA"/>
</dbReference>
<keyword evidence="3" id="KW-1185">Reference proteome</keyword>
<feature type="transmembrane region" description="Helical" evidence="1">
    <location>
        <begin position="181"/>
        <end position="199"/>
    </location>
</feature>
<feature type="transmembrane region" description="Helical" evidence="1">
    <location>
        <begin position="340"/>
        <end position="367"/>
    </location>
</feature>
<reference evidence="2" key="1">
    <citation type="submission" date="2016-01" db="EMBL/GenBank/DDBJ databases">
        <authorList>
            <person name="Peeters C."/>
        </authorList>
    </citation>
    <scope>NUCLEOTIDE SEQUENCE [LARGE SCALE GENOMIC DNA]</scope>
    <source>
        <strain evidence="2">LMG 22940</strain>
    </source>
</reference>
<organism evidence="2 3">
    <name type="scientific">Caballeronia choica</name>
    <dbReference type="NCBI Taxonomy" id="326476"/>
    <lineage>
        <taxon>Bacteria</taxon>
        <taxon>Pseudomonadati</taxon>
        <taxon>Pseudomonadota</taxon>
        <taxon>Betaproteobacteria</taxon>
        <taxon>Burkholderiales</taxon>
        <taxon>Burkholderiaceae</taxon>
        <taxon>Caballeronia</taxon>
    </lineage>
</organism>
<dbReference type="RefSeq" id="WP_087648922.1">
    <property type="nucleotide sequence ID" value="NZ_FCON02000145.1"/>
</dbReference>
<dbReference type="OrthoDB" id="8989924at2"/>
<feature type="transmembrane region" description="Helical" evidence="1">
    <location>
        <begin position="55"/>
        <end position="75"/>
    </location>
</feature>
<keyword evidence="1" id="KW-0812">Transmembrane</keyword>
<evidence type="ECO:0000313" key="2">
    <source>
        <dbReference type="EMBL" id="SAL83803.1"/>
    </source>
</evidence>
<evidence type="ECO:0000256" key="1">
    <source>
        <dbReference type="SAM" id="Phobius"/>
    </source>
</evidence>
<name>A0A158KSV6_9BURK</name>
<dbReference type="Proteomes" id="UP000054770">
    <property type="component" value="Unassembled WGS sequence"/>
</dbReference>
<evidence type="ECO:0000313" key="3">
    <source>
        <dbReference type="Proteomes" id="UP000054770"/>
    </source>
</evidence>
<comment type="caution">
    <text evidence="2">The sequence shown here is derived from an EMBL/GenBank/DDBJ whole genome shotgun (WGS) entry which is preliminary data.</text>
</comment>
<keyword evidence="1" id="KW-0472">Membrane</keyword>
<keyword evidence="1" id="KW-1133">Transmembrane helix</keyword>
<accession>A0A158KSV6</accession>
<sequence>MAPITVGKPDAHPSSEIRRCPDIAADGSKQSGGFPAGGLDAALISGLFLLSLECVQVGGAQLNQIWALILLAFLLARRGIHVMGREVLVYLLFLGVAIWMTLFAGYQHTKETQQIIKFSIVYPAFYLIGRQFGRHYIVNQLPYGYATLFGFFIFEIILQKINIPYVYKPVEFMGEAIHGSFLERNWFALFFFGASYLLFLQSERRAFDAVALLAFGVTNALVSESKTVLIPCGIVLMTQLKGHGGMKVLLLAAAGGLYFWRFGTELSGDMLNVRLEEERGLAFAISMRLAAQDWLGHGFGFVESFFAHAVVSVKGLGAGTNAVFAAPIDMMLIAGIPGMLAWLVFFCGLGLGRATMICLAPLAAWSLSNPLHQNEMTYLLLGYLVSWGRRARLGNVHVTASRPHQVVHFDSTVHRRGDLI</sequence>
<feature type="transmembrane region" description="Helical" evidence="1">
    <location>
        <begin position="242"/>
        <end position="260"/>
    </location>
</feature>
<proteinExistence type="predicted"/>
<protein>
    <submittedName>
        <fullName evidence="2">Uncharacterized protein</fullName>
    </submittedName>
</protein>
<feature type="transmembrane region" description="Helical" evidence="1">
    <location>
        <begin position="87"/>
        <end position="106"/>
    </location>
</feature>
<feature type="transmembrane region" description="Helical" evidence="1">
    <location>
        <begin position="112"/>
        <end position="129"/>
    </location>
</feature>